<proteinExistence type="predicted"/>
<dbReference type="Proteomes" id="UP001162483">
    <property type="component" value="Unassembled WGS sequence"/>
</dbReference>
<evidence type="ECO:0000313" key="2">
    <source>
        <dbReference type="EMBL" id="CAI9549567.1"/>
    </source>
</evidence>
<feature type="domain" description="Intermembrane lipid transfer protein VPS13-like C-terminal" evidence="1">
    <location>
        <begin position="1"/>
        <end position="53"/>
    </location>
</feature>
<evidence type="ECO:0000313" key="3">
    <source>
        <dbReference type="Proteomes" id="UP001162483"/>
    </source>
</evidence>
<gene>
    <name evidence="2" type="ORF">SPARVUS_LOCUS3372870</name>
</gene>
<reference evidence="2" key="1">
    <citation type="submission" date="2023-05" db="EMBL/GenBank/DDBJ databases">
        <authorList>
            <person name="Stuckert A."/>
        </authorList>
    </citation>
    <scope>NUCLEOTIDE SEQUENCE</scope>
</reference>
<dbReference type="InterPro" id="IPR056748">
    <property type="entry name" value="VPS13-like_C"/>
</dbReference>
<dbReference type="EMBL" id="CATNWA010005215">
    <property type="protein sequence ID" value="CAI9549567.1"/>
    <property type="molecule type" value="Genomic_DNA"/>
</dbReference>
<comment type="caution">
    <text evidence="2">The sequence shown here is derived from an EMBL/GenBank/DDBJ whole genome shotgun (WGS) entry which is preliminary data.</text>
</comment>
<accession>A0ABN9BPG7</accession>
<sequence length="101" mass="11615">MSVKEMEILGHRSIDWDYSFEEFVCPPKVEENALILSVKDKSSAVFQKKENRGQEVQKRVLLQNSATAQEVLKALDEAWTACQQHTLVRQTSGRFINQFSN</sequence>
<protein>
    <recommendedName>
        <fullName evidence="1">Intermembrane lipid transfer protein VPS13-like C-terminal domain-containing protein</fullName>
    </recommendedName>
</protein>
<keyword evidence="3" id="KW-1185">Reference proteome</keyword>
<name>A0ABN9BPG7_9NEOB</name>
<organism evidence="2 3">
    <name type="scientific">Staurois parvus</name>
    <dbReference type="NCBI Taxonomy" id="386267"/>
    <lineage>
        <taxon>Eukaryota</taxon>
        <taxon>Metazoa</taxon>
        <taxon>Chordata</taxon>
        <taxon>Craniata</taxon>
        <taxon>Vertebrata</taxon>
        <taxon>Euteleostomi</taxon>
        <taxon>Amphibia</taxon>
        <taxon>Batrachia</taxon>
        <taxon>Anura</taxon>
        <taxon>Neobatrachia</taxon>
        <taxon>Ranoidea</taxon>
        <taxon>Ranidae</taxon>
        <taxon>Staurois</taxon>
    </lineage>
</organism>
<evidence type="ECO:0000259" key="1">
    <source>
        <dbReference type="Pfam" id="PF25037"/>
    </source>
</evidence>
<dbReference type="Pfam" id="PF25037">
    <property type="entry name" value="VPS13_C"/>
    <property type="match status" value="1"/>
</dbReference>